<proteinExistence type="predicted"/>
<accession>A0A1F4V5Z9</accession>
<gene>
    <name evidence="1" type="ORF">A3D91_01235</name>
</gene>
<protein>
    <submittedName>
        <fullName evidence="1">Uncharacterized protein</fullName>
    </submittedName>
</protein>
<comment type="caution">
    <text evidence="1">The sequence shown here is derived from an EMBL/GenBank/DDBJ whole genome shotgun (WGS) entry which is preliminary data.</text>
</comment>
<evidence type="ECO:0000313" key="2">
    <source>
        <dbReference type="Proteomes" id="UP000178127"/>
    </source>
</evidence>
<name>A0A1F4V5Z9_UNCKA</name>
<dbReference type="Proteomes" id="UP000178127">
    <property type="component" value="Unassembled WGS sequence"/>
</dbReference>
<organism evidence="1 2">
    <name type="scientific">candidate division WWE3 bacterium RIFCSPHIGHO2_02_FULL_38_14</name>
    <dbReference type="NCBI Taxonomy" id="1802620"/>
    <lineage>
        <taxon>Bacteria</taxon>
        <taxon>Katanobacteria</taxon>
    </lineage>
</organism>
<evidence type="ECO:0000313" key="1">
    <source>
        <dbReference type="EMBL" id="OGC52609.1"/>
    </source>
</evidence>
<dbReference type="EMBL" id="MEVD01000023">
    <property type="protein sequence ID" value="OGC52609.1"/>
    <property type="molecule type" value="Genomic_DNA"/>
</dbReference>
<sequence>MILVLSFLVVAAFSLSILIRQEQSLKSVPMVEKKDGVIEMKKALVDGAPVFPIFPDSAIHKSYKKTVDEKMEFLVIYEVDEEVPVIVSWYNKNAAVSGWTVVQNSDFPDAKDEQILLLRNNKYNLTLVVKDNETDGKTLISTEFLPL</sequence>
<dbReference type="STRING" id="1802620.A3D91_01235"/>
<dbReference type="AlphaFoldDB" id="A0A1F4V5Z9"/>
<reference evidence="1 2" key="1">
    <citation type="journal article" date="2016" name="Nat. Commun.">
        <title>Thousands of microbial genomes shed light on interconnected biogeochemical processes in an aquifer system.</title>
        <authorList>
            <person name="Anantharaman K."/>
            <person name="Brown C.T."/>
            <person name="Hug L.A."/>
            <person name="Sharon I."/>
            <person name="Castelle C.J."/>
            <person name="Probst A.J."/>
            <person name="Thomas B.C."/>
            <person name="Singh A."/>
            <person name="Wilkins M.J."/>
            <person name="Karaoz U."/>
            <person name="Brodie E.L."/>
            <person name="Williams K.H."/>
            <person name="Hubbard S.S."/>
            <person name="Banfield J.F."/>
        </authorList>
    </citation>
    <scope>NUCLEOTIDE SEQUENCE [LARGE SCALE GENOMIC DNA]</scope>
</reference>